<keyword evidence="1 4" id="KW-0489">Methyltransferase</keyword>
<keyword evidence="5" id="KW-1185">Reference proteome</keyword>
<sequence>MSTTLRGAIPSPNIWNSPRIYELENRAVDPDGVIDAAMAELRGIEGAHVLDVGCGTGFHLPGFAAHARRVIGVEPHVDLAAAARTRSRGLTNVTVRTGVAQRLPVADASIEVAHARWSYFFGPGCEPGLRELSRVMRRGGFAFVIDNDATRSTFGGWFQRFLPSYDPSQVERFWARHGFQRRPLTMRWRFEARADFEAVVGIEFPPWLAAEIIASHPGLEVDYALNLWWREY</sequence>
<accession>A0ABP7G0X0</accession>
<dbReference type="Gene3D" id="3.40.50.150">
    <property type="entry name" value="Vaccinia Virus protein VP39"/>
    <property type="match status" value="1"/>
</dbReference>
<evidence type="ECO:0000256" key="2">
    <source>
        <dbReference type="ARBA" id="ARBA00022679"/>
    </source>
</evidence>
<feature type="domain" description="Methyltransferase" evidence="3">
    <location>
        <begin position="49"/>
        <end position="140"/>
    </location>
</feature>
<gene>
    <name evidence="4" type="ORF">GCM10022402_33920</name>
</gene>
<keyword evidence="2" id="KW-0808">Transferase</keyword>
<dbReference type="InterPro" id="IPR051052">
    <property type="entry name" value="Diverse_substrate_MTase"/>
</dbReference>
<dbReference type="GO" id="GO:0008168">
    <property type="term" value="F:methyltransferase activity"/>
    <property type="evidence" value="ECO:0007669"/>
    <property type="project" value="UniProtKB-KW"/>
</dbReference>
<name>A0ABP7G0X0_9ACTN</name>
<dbReference type="SUPFAM" id="SSF53335">
    <property type="entry name" value="S-adenosyl-L-methionine-dependent methyltransferases"/>
    <property type="match status" value="1"/>
</dbReference>
<dbReference type="CDD" id="cd02440">
    <property type="entry name" value="AdoMet_MTases"/>
    <property type="match status" value="1"/>
</dbReference>
<evidence type="ECO:0000256" key="1">
    <source>
        <dbReference type="ARBA" id="ARBA00022603"/>
    </source>
</evidence>
<dbReference type="Pfam" id="PF13649">
    <property type="entry name" value="Methyltransf_25"/>
    <property type="match status" value="1"/>
</dbReference>
<evidence type="ECO:0000259" key="3">
    <source>
        <dbReference type="Pfam" id="PF13649"/>
    </source>
</evidence>
<organism evidence="4 5">
    <name type="scientific">Salinactinospora qingdaonensis</name>
    <dbReference type="NCBI Taxonomy" id="702744"/>
    <lineage>
        <taxon>Bacteria</taxon>
        <taxon>Bacillati</taxon>
        <taxon>Actinomycetota</taxon>
        <taxon>Actinomycetes</taxon>
        <taxon>Streptosporangiales</taxon>
        <taxon>Nocardiopsidaceae</taxon>
        <taxon>Salinactinospora</taxon>
    </lineage>
</organism>
<proteinExistence type="predicted"/>
<dbReference type="PANTHER" id="PTHR44942">
    <property type="entry name" value="METHYLTRANSF_11 DOMAIN-CONTAINING PROTEIN"/>
    <property type="match status" value="1"/>
</dbReference>
<comment type="caution">
    <text evidence="4">The sequence shown here is derived from an EMBL/GenBank/DDBJ whole genome shotgun (WGS) entry which is preliminary data.</text>
</comment>
<protein>
    <submittedName>
        <fullName evidence="4">Class I SAM-dependent methyltransferase</fullName>
    </submittedName>
</protein>
<dbReference type="Proteomes" id="UP001500908">
    <property type="component" value="Unassembled WGS sequence"/>
</dbReference>
<evidence type="ECO:0000313" key="4">
    <source>
        <dbReference type="EMBL" id="GAA3752171.1"/>
    </source>
</evidence>
<dbReference type="InterPro" id="IPR041698">
    <property type="entry name" value="Methyltransf_25"/>
</dbReference>
<dbReference type="InterPro" id="IPR029063">
    <property type="entry name" value="SAM-dependent_MTases_sf"/>
</dbReference>
<evidence type="ECO:0000313" key="5">
    <source>
        <dbReference type="Proteomes" id="UP001500908"/>
    </source>
</evidence>
<reference evidence="5" key="1">
    <citation type="journal article" date="2019" name="Int. J. Syst. Evol. Microbiol.">
        <title>The Global Catalogue of Microorganisms (GCM) 10K type strain sequencing project: providing services to taxonomists for standard genome sequencing and annotation.</title>
        <authorList>
            <consortium name="The Broad Institute Genomics Platform"/>
            <consortium name="The Broad Institute Genome Sequencing Center for Infectious Disease"/>
            <person name="Wu L."/>
            <person name="Ma J."/>
        </authorList>
    </citation>
    <scope>NUCLEOTIDE SEQUENCE [LARGE SCALE GENOMIC DNA]</scope>
    <source>
        <strain evidence="5">JCM 17137</strain>
    </source>
</reference>
<dbReference type="PANTHER" id="PTHR44942:SF4">
    <property type="entry name" value="METHYLTRANSFERASE TYPE 11 DOMAIN-CONTAINING PROTEIN"/>
    <property type="match status" value="1"/>
</dbReference>
<dbReference type="GO" id="GO:0032259">
    <property type="term" value="P:methylation"/>
    <property type="evidence" value="ECO:0007669"/>
    <property type="project" value="UniProtKB-KW"/>
</dbReference>
<dbReference type="EMBL" id="BAABDD010000017">
    <property type="protein sequence ID" value="GAA3752171.1"/>
    <property type="molecule type" value="Genomic_DNA"/>
</dbReference>